<keyword evidence="8" id="KW-1185">Reference proteome</keyword>
<protein>
    <recommendedName>
        <fullName evidence="2">protein-tyrosine-phosphatase</fullName>
        <ecNumber evidence="2">3.1.3.48</ecNumber>
    </recommendedName>
</protein>
<organism evidence="7 8">
    <name type="scientific">Orenia metallireducens</name>
    <dbReference type="NCBI Taxonomy" id="1413210"/>
    <lineage>
        <taxon>Bacteria</taxon>
        <taxon>Bacillati</taxon>
        <taxon>Bacillota</taxon>
        <taxon>Clostridia</taxon>
        <taxon>Halanaerobiales</taxon>
        <taxon>Halobacteroidaceae</taxon>
        <taxon>Orenia</taxon>
    </lineage>
</organism>
<dbReference type="SUPFAM" id="SSF89550">
    <property type="entry name" value="PHP domain-like"/>
    <property type="match status" value="1"/>
</dbReference>
<dbReference type="Gene3D" id="3.20.20.140">
    <property type="entry name" value="Metal-dependent hydrolases"/>
    <property type="match status" value="1"/>
</dbReference>
<dbReference type="EC" id="3.1.3.48" evidence="2"/>
<reference evidence="8" key="1">
    <citation type="submission" date="2016-07" db="EMBL/GenBank/DDBJ databases">
        <authorList>
            <person name="Florea S."/>
            <person name="Webb J.S."/>
            <person name="Jaromczyk J."/>
            <person name="Schardl C.L."/>
        </authorList>
    </citation>
    <scope>NUCLEOTIDE SEQUENCE [LARGE SCALE GENOMIC DNA]</scope>
    <source>
        <strain evidence="8">Z6</strain>
    </source>
</reference>
<evidence type="ECO:0000256" key="4">
    <source>
        <dbReference type="ARBA" id="ARBA00022912"/>
    </source>
</evidence>
<evidence type="ECO:0000256" key="6">
    <source>
        <dbReference type="SAM" id="Coils"/>
    </source>
</evidence>
<comment type="catalytic activity">
    <reaction evidence="5">
        <text>O-phospho-L-tyrosyl-[protein] + H2O = L-tyrosyl-[protein] + phosphate</text>
        <dbReference type="Rhea" id="RHEA:10684"/>
        <dbReference type="Rhea" id="RHEA-COMP:10136"/>
        <dbReference type="Rhea" id="RHEA-COMP:20101"/>
        <dbReference type="ChEBI" id="CHEBI:15377"/>
        <dbReference type="ChEBI" id="CHEBI:43474"/>
        <dbReference type="ChEBI" id="CHEBI:46858"/>
        <dbReference type="ChEBI" id="CHEBI:61978"/>
        <dbReference type="EC" id="3.1.3.48"/>
    </reaction>
</comment>
<keyword evidence="6" id="KW-0175">Coiled coil</keyword>
<dbReference type="InterPro" id="IPR016195">
    <property type="entry name" value="Pol/histidinol_Pase-like"/>
</dbReference>
<dbReference type="Pfam" id="PF19567">
    <property type="entry name" value="CpsB_CapC"/>
    <property type="match status" value="1"/>
</dbReference>
<dbReference type="PANTHER" id="PTHR39181">
    <property type="entry name" value="TYROSINE-PROTEIN PHOSPHATASE YWQE"/>
    <property type="match status" value="1"/>
</dbReference>
<dbReference type="PIRSF" id="PIRSF016557">
    <property type="entry name" value="Caps_synth_CpsB"/>
    <property type="match status" value="1"/>
</dbReference>
<comment type="caution">
    <text evidence="7">The sequence shown here is derived from an EMBL/GenBank/DDBJ whole genome shotgun (WGS) entry which is preliminary data.</text>
</comment>
<evidence type="ECO:0000256" key="5">
    <source>
        <dbReference type="ARBA" id="ARBA00051722"/>
    </source>
</evidence>
<dbReference type="AlphaFoldDB" id="A0A1C0A641"/>
<sequence length="262" mass="29949">MVIDIHTHILPNVDDGAKDLSESLEIAREAERQGVTMIVATPHYMEEGYGISPAETKKRVEELQEELNRAEINIKILPGAEIYIMPNLAKRLKEGIVPTINNGRYILVEFPMTKIPDYTDNLLYDLKVMGYTPIIAHPERYKEIQTDPNRLYYWVKDGILAQLNAGSLLGMFGSEVKETAEVLVNHNMVQLMASDLHSNNHRRECLPEGYDRLEQLIGERANRYQKNAVAIINDDEVNAIGLCRYEERKGLLEKLKRRLSFG</sequence>
<reference evidence="7 8" key="2">
    <citation type="submission" date="2016-08" db="EMBL/GenBank/DDBJ databases">
        <title>Orenia metallireducens sp. nov. strain Z6, a Novel Metal-reducing Firmicute from the Deep Subsurface.</title>
        <authorList>
            <person name="Maxim B.I."/>
            <person name="Kenneth K."/>
            <person name="Flynn T.M."/>
            <person name="Oloughlin E.J."/>
            <person name="Locke R.A."/>
            <person name="Weber J.R."/>
            <person name="Egan S.M."/>
            <person name="Mackie R.I."/>
            <person name="Cann I.K."/>
        </authorList>
    </citation>
    <scope>NUCLEOTIDE SEQUENCE [LARGE SCALE GENOMIC DNA]</scope>
    <source>
        <strain evidence="7 8">Z6</strain>
    </source>
</reference>
<comment type="similarity">
    <text evidence="1">Belongs to the metallo-dependent hydrolases superfamily. CpsB/CapC family.</text>
</comment>
<accession>A0A1C0A641</accession>
<gene>
    <name evidence="7" type="ORF">U472_14705</name>
</gene>
<proteinExistence type="inferred from homology"/>
<feature type="coiled-coil region" evidence="6">
    <location>
        <begin position="53"/>
        <end position="80"/>
    </location>
</feature>
<evidence type="ECO:0000256" key="3">
    <source>
        <dbReference type="ARBA" id="ARBA00022801"/>
    </source>
</evidence>
<keyword evidence="3" id="KW-0378">Hydrolase</keyword>
<evidence type="ECO:0000313" key="7">
    <source>
        <dbReference type="EMBL" id="OCL25579.1"/>
    </source>
</evidence>
<dbReference type="Proteomes" id="UP000093514">
    <property type="component" value="Unassembled WGS sequence"/>
</dbReference>
<evidence type="ECO:0000313" key="8">
    <source>
        <dbReference type="Proteomes" id="UP000093514"/>
    </source>
</evidence>
<dbReference type="GO" id="GO:0004725">
    <property type="term" value="F:protein tyrosine phosphatase activity"/>
    <property type="evidence" value="ECO:0007669"/>
    <property type="project" value="UniProtKB-EC"/>
</dbReference>
<dbReference type="EMBL" id="LWDV01000010">
    <property type="protein sequence ID" value="OCL25579.1"/>
    <property type="molecule type" value="Genomic_DNA"/>
</dbReference>
<name>A0A1C0A641_9FIRM</name>
<keyword evidence="4" id="KW-0904">Protein phosphatase</keyword>
<evidence type="ECO:0000256" key="2">
    <source>
        <dbReference type="ARBA" id="ARBA00013064"/>
    </source>
</evidence>
<evidence type="ECO:0000256" key="1">
    <source>
        <dbReference type="ARBA" id="ARBA00005750"/>
    </source>
</evidence>
<dbReference type="PANTHER" id="PTHR39181:SF1">
    <property type="entry name" value="TYROSINE-PROTEIN PHOSPHATASE YWQE"/>
    <property type="match status" value="1"/>
</dbReference>
<dbReference type="GO" id="GO:0030145">
    <property type="term" value="F:manganese ion binding"/>
    <property type="evidence" value="ECO:0007669"/>
    <property type="project" value="InterPro"/>
</dbReference>
<dbReference type="InterPro" id="IPR016667">
    <property type="entry name" value="Caps_polysacc_synth_CpsB/CapC"/>
</dbReference>